<dbReference type="InterPro" id="IPR027417">
    <property type="entry name" value="P-loop_NTPase"/>
</dbReference>
<dbReference type="NCBIfam" id="TIGR01420">
    <property type="entry name" value="pilT_fam"/>
    <property type="match status" value="1"/>
</dbReference>
<dbReference type="PANTHER" id="PTHR30486">
    <property type="entry name" value="TWITCHING MOTILITY PROTEIN PILT"/>
    <property type="match status" value="1"/>
</dbReference>
<evidence type="ECO:0000313" key="4">
    <source>
        <dbReference type="Proteomes" id="UP000178155"/>
    </source>
</evidence>
<evidence type="ECO:0000256" key="1">
    <source>
        <dbReference type="ARBA" id="ARBA00006611"/>
    </source>
</evidence>
<dbReference type="AlphaFoldDB" id="A0A1F8H6C2"/>
<sequence>MNDPKKYLADLLAAMAQNNASDLHLSPAYYPTLRIDGRLVPLVNQEILSRETLQGLTQELAGPRIDQFTSQKELDFSITAGDGNRFRANIYQTNGSFAAALRLIPKTVKTLAELNLPPILNIFTKLSQGFVLVVGPNGHGKSTTMAAMIDAINKERSEKIITIEDPIEYIFTPEKSIIDQREVGEDTLSFANALRSSFRENVNVLMIGELRDYETMSAAVTAAETGHLVFASLHTNSASQTIERIIDSFPPNQQAQIRTQLANTISGIISQRLLPRIQGGLVPAVEVMIATTAVRTLIRDNKPRQLDMVIETSQDAGMTSLDKSLADLARRKEITLEQAQFYSIDPDNLKKYHGI</sequence>
<dbReference type="SUPFAM" id="SSF52540">
    <property type="entry name" value="P-loop containing nucleoside triphosphate hydrolases"/>
    <property type="match status" value="1"/>
</dbReference>
<name>A0A1F8H6C2_9BACT</name>
<dbReference type="Gene3D" id="3.30.450.90">
    <property type="match status" value="1"/>
</dbReference>
<dbReference type="CDD" id="cd01131">
    <property type="entry name" value="PilT"/>
    <property type="match status" value="1"/>
</dbReference>
<dbReference type="PANTHER" id="PTHR30486:SF16">
    <property type="entry name" value="TWITCHING MOTILITY PROTEIN PILT"/>
    <property type="match status" value="1"/>
</dbReference>
<comment type="similarity">
    <text evidence="1">Belongs to the GSP E family.</text>
</comment>
<evidence type="ECO:0000313" key="3">
    <source>
        <dbReference type="EMBL" id="OGN33101.1"/>
    </source>
</evidence>
<evidence type="ECO:0000259" key="2">
    <source>
        <dbReference type="Pfam" id="PF00437"/>
    </source>
</evidence>
<dbReference type="EMBL" id="MGKW01000038">
    <property type="protein sequence ID" value="OGN33101.1"/>
    <property type="molecule type" value="Genomic_DNA"/>
</dbReference>
<dbReference type="InterPro" id="IPR050921">
    <property type="entry name" value="T4SS_GSP_E_ATPase"/>
</dbReference>
<dbReference type="GO" id="GO:0016887">
    <property type="term" value="F:ATP hydrolysis activity"/>
    <property type="evidence" value="ECO:0007669"/>
    <property type="project" value="InterPro"/>
</dbReference>
<dbReference type="InterPro" id="IPR006321">
    <property type="entry name" value="PilT/PilU"/>
</dbReference>
<dbReference type="GO" id="GO:0005524">
    <property type="term" value="F:ATP binding"/>
    <property type="evidence" value="ECO:0007669"/>
    <property type="project" value="InterPro"/>
</dbReference>
<dbReference type="Pfam" id="PF00437">
    <property type="entry name" value="T2SSE"/>
    <property type="match status" value="1"/>
</dbReference>
<dbReference type="Gene3D" id="3.40.50.300">
    <property type="entry name" value="P-loop containing nucleotide triphosphate hydrolases"/>
    <property type="match status" value="1"/>
</dbReference>
<reference evidence="3 4" key="1">
    <citation type="journal article" date="2016" name="Nat. Commun.">
        <title>Thousands of microbial genomes shed light on interconnected biogeochemical processes in an aquifer system.</title>
        <authorList>
            <person name="Anantharaman K."/>
            <person name="Brown C.T."/>
            <person name="Hug L.A."/>
            <person name="Sharon I."/>
            <person name="Castelle C.J."/>
            <person name="Probst A.J."/>
            <person name="Thomas B.C."/>
            <person name="Singh A."/>
            <person name="Wilkins M.J."/>
            <person name="Karaoz U."/>
            <person name="Brodie E.L."/>
            <person name="Williams K.H."/>
            <person name="Hubbard S.S."/>
            <person name="Banfield J.F."/>
        </authorList>
    </citation>
    <scope>NUCLEOTIDE SEQUENCE [LARGE SCALE GENOMIC DNA]</scope>
</reference>
<feature type="domain" description="Bacterial type II secretion system protein E" evidence="2">
    <location>
        <begin position="82"/>
        <end position="276"/>
    </location>
</feature>
<protein>
    <submittedName>
        <fullName evidence="3">Type IV pili twitching motility protein PilT</fullName>
    </submittedName>
</protein>
<proteinExistence type="inferred from homology"/>
<accession>A0A1F8H6C2</accession>
<gene>
    <name evidence="3" type="ORF">A3I39_02135</name>
</gene>
<organism evidence="3 4">
    <name type="scientific">Candidatus Yanofskybacteria bacterium RIFCSPLOWO2_02_FULL_47_9b</name>
    <dbReference type="NCBI Taxonomy" id="1802708"/>
    <lineage>
        <taxon>Bacteria</taxon>
        <taxon>Candidatus Yanofskyibacteriota</taxon>
    </lineage>
</organism>
<comment type="caution">
    <text evidence="3">The sequence shown here is derived from an EMBL/GenBank/DDBJ whole genome shotgun (WGS) entry which is preliminary data.</text>
</comment>
<dbReference type="Proteomes" id="UP000178155">
    <property type="component" value="Unassembled WGS sequence"/>
</dbReference>
<dbReference type="InterPro" id="IPR001482">
    <property type="entry name" value="T2SS/T4SS_dom"/>
</dbReference>